<accession>A0AAW1K6H1</accession>
<comment type="similarity">
    <text evidence="1">Belongs to the STIG1 family.</text>
</comment>
<gene>
    <name evidence="5" type="ORF">RND81_06G137100</name>
</gene>
<feature type="region of interest" description="Disordered" evidence="3">
    <location>
        <begin position="30"/>
        <end position="53"/>
    </location>
</feature>
<feature type="compositionally biased region" description="Basic and acidic residues" evidence="3">
    <location>
        <begin position="34"/>
        <end position="44"/>
    </location>
</feature>
<reference evidence="5" key="1">
    <citation type="submission" date="2024-03" db="EMBL/GenBank/DDBJ databases">
        <title>WGS assembly of Saponaria officinalis var. Norfolk2.</title>
        <authorList>
            <person name="Jenkins J."/>
            <person name="Shu S."/>
            <person name="Grimwood J."/>
            <person name="Barry K."/>
            <person name="Goodstein D."/>
            <person name="Schmutz J."/>
            <person name="Leebens-Mack J."/>
            <person name="Osbourn A."/>
        </authorList>
    </citation>
    <scope>NUCLEOTIDE SEQUENCE [LARGE SCALE GENOMIC DNA]</scope>
    <source>
        <strain evidence="5">JIC</strain>
    </source>
</reference>
<evidence type="ECO:0000313" key="5">
    <source>
        <dbReference type="EMBL" id="KAK9715020.1"/>
    </source>
</evidence>
<dbReference type="PANTHER" id="PTHR33227:SF21">
    <property type="entry name" value="F12F1.21 PROTEIN"/>
    <property type="match status" value="1"/>
</dbReference>
<dbReference type="EMBL" id="JBDFQZ010000006">
    <property type="protein sequence ID" value="KAK9715020.1"/>
    <property type="molecule type" value="Genomic_DNA"/>
</dbReference>
<sequence length="157" mass="17787">MNTSTLFFISTIVMALFLPHYSFQVEQDNTIKNNPDHESQESRDSYTGSSRFLGPKKHARYETRVTGDRPRDQLTCDKYPRVCHVKGTLGHDCCKKKCVNVKKDNLNCGMCGLKCRSHEICCNGKCINPMNDKNNCGGCHNKCHIGSLCYYGMCNYA</sequence>
<evidence type="ECO:0000313" key="6">
    <source>
        <dbReference type="Proteomes" id="UP001443914"/>
    </source>
</evidence>
<dbReference type="Proteomes" id="UP001443914">
    <property type="component" value="Unassembled WGS sequence"/>
</dbReference>
<dbReference type="InterPro" id="IPR006969">
    <property type="entry name" value="Stig-like"/>
</dbReference>
<protein>
    <recommendedName>
        <fullName evidence="7">Stigma-specific STIG1-like protein 1</fullName>
    </recommendedName>
</protein>
<evidence type="ECO:0000256" key="3">
    <source>
        <dbReference type="SAM" id="MobiDB-lite"/>
    </source>
</evidence>
<dbReference type="PANTHER" id="PTHR33227">
    <property type="entry name" value="STIGMA-SPECIFIC STIG1-LIKE PROTEIN 3"/>
    <property type="match status" value="1"/>
</dbReference>
<keyword evidence="6" id="KW-1185">Reference proteome</keyword>
<name>A0AAW1K6H1_SAPOF</name>
<feature type="chain" id="PRO_5043855944" description="Stigma-specific STIG1-like protein 1" evidence="4">
    <location>
        <begin position="25"/>
        <end position="157"/>
    </location>
</feature>
<comment type="caution">
    <text evidence="5">The sequence shown here is derived from an EMBL/GenBank/DDBJ whole genome shotgun (WGS) entry which is preliminary data.</text>
</comment>
<dbReference type="AlphaFoldDB" id="A0AAW1K6H1"/>
<keyword evidence="2 4" id="KW-0732">Signal</keyword>
<evidence type="ECO:0000256" key="4">
    <source>
        <dbReference type="SAM" id="SignalP"/>
    </source>
</evidence>
<evidence type="ECO:0000256" key="1">
    <source>
        <dbReference type="ARBA" id="ARBA00006010"/>
    </source>
</evidence>
<evidence type="ECO:0000256" key="2">
    <source>
        <dbReference type="ARBA" id="ARBA00022729"/>
    </source>
</evidence>
<evidence type="ECO:0008006" key="7">
    <source>
        <dbReference type="Google" id="ProtNLM"/>
    </source>
</evidence>
<feature type="signal peptide" evidence="4">
    <location>
        <begin position="1"/>
        <end position="24"/>
    </location>
</feature>
<dbReference type="Pfam" id="PF04885">
    <property type="entry name" value="Stig1"/>
    <property type="match status" value="1"/>
</dbReference>
<organism evidence="5 6">
    <name type="scientific">Saponaria officinalis</name>
    <name type="common">Common soapwort</name>
    <name type="synonym">Lychnis saponaria</name>
    <dbReference type="NCBI Taxonomy" id="3572"/>
    <lineage>
        <taxon>Eukaryota</taxon>
        <taxon>Viridiplantae</taxon>
        <taxon>Streptophyta</taxon>
        <taxon>Embryophyta</taxon>
        <taxon>Tracheophyta</taxon>
        <taxon>Spermatophyta</taxon>
        <taxon>Magnoliopsida</taxon>
        <taxon>eudicotyledons</taxon>
        <taxon>Gunneridae</taxon>
        <taxon>Pentapetalae</taxon>
        <taxon>Caryophyllales</taxon>
        <taxon>Caryophyllaceae</taxon>
        <taxon>Caryophylleae</taxon>
        <taxon>Saponaria</taxon>
    </lineage>
</organism>
<proteinExistence type="inferred from homology"/>